<proteinExistence type="predicted"/>
<sequence length="326" mass="35259">MSGSLASLPVSRDYDAFVRRPTGIVEQYTGHPVYRTDLSAAIESGDSWQLGLFLAHLLKREDKLAEGDEPAALQVLVTGRLNRDLDVGPVDFVAEKLARAGPTDDGGGLFLFPLEGEHPPENTGWDCRPVADAKDALRACLGEARANRLLEPAATALRAAPWPGRLWFAAGLGLACLLGGAFAVRQLPGTGDAARAPAPAGQSIMAVEIIPRDHEGCGAPLPIGPDVDRFDGMACAAIVSVRRDGEFWIMMSVSGAFLEYVDAQRYRLEHHGYASGGDWLVRRIDFPYWVRRPMTLEAEVTQLSLDGARILTARRSIEVHPGRVAE</sequence>
<gene>
    <name evidence="1" type="ORF">NUH88_05980</name>
</gene>
<dbReference type="KEGG" id="naci:NUH88_05980"/>
<evidence type="ECO:0000313" key="2">
    <source>
        <dbReference type="Proteomes" id="UP001060336"/>
    </source>
</evidence>
<keyword evidence="2" id="KW-1185">Reference proteome</keyword>
<organism evidence="1 2">
    <name type="scientific">Nisaea acidiphila</name>
    <dbReference type="NCBI Taxonomy" id="1862145"/>
    <lineage>
        <taxon>Bacteria</taxon>
        <taxon>Pseudomonadati</taxon>
        <taxon>Pseudomonadota</taxon>
        <taxon>Alphaproteobacteria</taxon>
        <taxon>Rhodospirillales</taxon>
        <taxon>Thalassobaculaceae</taxon>
        <taxon>Nisaea</taxon>
    </lineage>
</organism>
<dbReference type="RefSeq" id="WP_257770611.1">
    <property type="nucleotide sequence ID" value="NZ_CP102480.1"/>
</dbReference>
<dbReference type="EMBL" id="CP102480">
    <property type="protein sequence ID" value="UUX51238.1"/>
    <property type="molecule type" value="Genomic_DNA"/>
</dbReference>
<dbReference type="Proteomes" id="UP001060336">
    <property type="component" value="Chromosome"/>
</dbReference>
<reference evidence="1" key="1">
    <citation type="submission" date="2022-08" db="EMBL/GenBank/DDBJ databases">
        <title>Nisaea acidiphila sp. nov., isolated from a marine algal debris and emended description of the genus Nisaea Urios et al. 2008.</title>
        <authorList>
            <person name="Kwon K."/>
        </authorList>
    </citation>
    <scope>NUCLEOTIDE SEQUENCE</scope>
    <source>
        <strain evidence="1">MEBiC11861</strain>
    </source>
</reference>
<dbReference type="AlphaFoldDB" id="A0A9J7AVT7"/>
<name>A0A9J7AVT7_9PROT</name>
<evidence type="ECO:0000313" key="1">
    <source>
        <dbReference type="EMBL" id="UUX51238.1"/>
    </source>
</evidence>
<accession>A0A9J7AVT7</accession>
<protein>
    <submittedName>
        <fullName evidence="1">Uncharacterized protein</fullName>
    </submittedName>
</protein>